<feature type="compositionally biased region" description="Low complexity" evidence="1">
    <location>
        <begin position="263"/>
        <end position="281"/>
    </location>
</feature>
<name>A0A5C4QWL2_9ACTN</name>
<dbReference type="EMBL" id="VDFY01000108">
    <property type="protein sequence ID" value="TNH30465.1"/>
    <property type="molecule type" value="Genomic_DNA"/>
</dbReference>
<feature type="transmembrane region" description="Helical" evidence="2">
    <location>
        <begin position="167"/>
        <end position="192"/>
    </location>
</feature>
<dbReference type="AlphaFoldDB" id="A0A5C4QWL2"/>
<dbReference type="Proteomes" id="UP000306145">
    <property type="component" value="Unassembled WGS sequence"/>
</dbReference>
<keyword evidence="4" id="KW-1185">Reference proteome</keyword>
<feature type="region of interest" description="Disordered" evidence="1">
    <location>
        <begin position="258"/>
        <end position="288"/>
    </location>
</feature>
<reference evidence="3 4" key="1">
    <citation type="submission" date="2019-06" db="EMBL/GenBank/DDBJ databases">
        <title>Micromonospora ordensis sp. nov., isolated from deep marine sediment.</title>
        <authorList>
            <person name="Veyisoglu A."/>
            <person name="Carro L."/>
            <person name="Klenk H.-P."/>
            <person name="Sahin N."/>
        </authorList>
    </citation>
    <scope>NUCLEOTIDE SEQUENCE [LARGE SCALE GENOMIC DNA]</scope>
    <source>
        <strain evidence="3 4">S2509</strain>
    </source>
</reference>
<proteinExistence type="predicted"/>
<keyword evidence="2" id="KW-0812">Transmembrane</keyword>
<accession>A0A5C4QWL2</accession>
<feature type="transmembrane region" description="Helical" evidence="2">
    <location>
        <begin position="104"/>
        <end position="128"/>
    </location>
</feature>
<keyword evidence="2" id="KW-1133">Transmembrane helix</keyword>
<evidence type="ECO:0008006" key="5">
    <source>
        <dbReference type="Google" id="ProtNLM"/>
    </source>
</evidence>
<gene>
    <name evidence="3" type="ORF">FHG89_07365</name>
</gene>
<keyword evidence="2" id="KW-0472">Membrane</keyword>
<evidence type="ECO:0000256" key="1">
    <source>
        <dbReference type="SAM" id="MobiDB-lite"/>
    </source>
</evidence>
<comment type="caution">
    <text evidence="3">The sequence shown here is derived from an EMBL/GenBank/DDBJ whole genome shotgun (WGS) entry which is preliminary data.</text>
</comment>
<protein>
    <recommendedName>
        <fullName evidence="5">DUF2567 domain-containing protein</fullName>
    </recommendedName>
</protein>
<dbReference type="OrthoDB" id="3385532at2"/>
<evidence type="ECO:0000256" key="2">
    <source>
        <dbReference type="SAM" id="Phobius"/>
    </source>
</evidence>
<evidence type="ECO:0000313" key="3">
    <source>
        <dbReference type="EMBL" id="TNH30465.1"/>
    </source>
</evidence>
<dbReference type="RefSeq" id="WP_139583611.1">
    <property type="nucleotide sequence ID" value="NZ_VDFY01000108.1"/>
</dbReference>
<feature type="transmembrane region" description="Helical" evidence="2">
    <location>
        <begin position="71"/>
        <end position="92"/>
    </location>
</feature>
<feature type="transmembrane region" description="Helical" evidence="2">
    <location>
        <begin position="18"/>
        <end position="39"/>
    </location>
</feature>
<organism evidence="3 4">
    <name type="scientific">Micromonospora orduensis</name>
    <dbReference type="NCBI Taxonomy" id="1420891"/>
    <lineage>
        <taxon>Bacteria</taxon>
        <taxon>Bacillati</taxon>
        <taxon>Actinomycetota</taxon>
        <taxon>Actinomycetes</taxon>
        <taxon>Micromonosporales</taxon>
        <taxon>Micromonosporaceae</taxon>
        <taxon>Micromonospora</taxon>
    </lineage>
</organism>
<evidence type="ECO:0000313" key="4">
    <source>
        <dbReference type="Proteomes" id="UP000306145"/>
    </source>
</evidence>
<sequence>MSPPVTAIRPPRPATVTIAFWLQLTVVLVLLGLAALVAVEAVHFDSQIDRAVRLVPDADPAEVAGERQGNVAMALIFGVPAVLLAVWLAVTAAPVRRGANVARILVFVASGAQLLVCFAQCCSGGFLVPLLTTAEMETEPPAEWDEEWESSTFFDTLYAGTDPWDDLFFPAAGLGVLTVLTLSTAVVLLLALPPANRWFVPATALAEAHPAPVTTAWAVPVPSYGPTGYGYPGVPLMPPGPGVPGLLPPGQPVPPGYLICPDPAAHLTPGTTAGPPAAAPDDAPDGPR</sequence>